<dbReference type="PROSITE" id="PS01359">
    <property type="entry name" value="ZF_PHD_1"/>
    <property type="match status" value="2"/>
</dbReference>
<comment type="caution">
    <text evidence="6">The sequence shown here is derived from an EMBL/GenBank/DDBJ whole genome shotgun (WGS) entry which is preliminary data.</text>
</comment>
<protein>
    <recommendedName>
        <fullName evidence="5">PHD-type domain-containing protein</fullName>
    </recommendedName>
</protein>
<dbReference type="AlphaFoldDB" id="A0A4U8US14"/>
<sequence>MLDASKCKCICKEAFDPRKFYIPCTVCDRHFHGQCVGMGDKKSKRMKAFVCDNCKSGAADLYCVCKKPYDSSQFYVGCDGCEGWFHPACVTESKISKASSYYCPSCKDCKTVSSSSRSRR</sequence>
<dbReference type="InterPro" id="IPR019787">
    <property type="entry name" value="Znf_PHD-finger"/>
</dbReference>
<evidence type="ECO:0000256" key="1">
    <source>
        <dbReference type="ARBA" id="ARBA00022723"/>
    </source>
</evidence>
<dbReference type="Gene3D" id="3.30.40.10">
    <property type="entry name" value="Zinc/RING finger domain, C3HC4 (zinc finger)"/>
    <property type="match status" value="2"/>
</dbReference>
<dbReference type="InterPro" id="IPR038028">
    <property type="entry name" value="BPTF"/>
</dbReference>
<evidence type="ECO:0000313" key="6">
    <source>
        <dbReference type="EMBL" id="TMS34947.1"/>
    </source>
</evidence>
<keyword evidence="2 4" id="KW-0863">Zinc-finger</keyword>
<reference evidence="6 7" key="2">
    <citation type="journal article" date="2019" name="G3 (Bethesda)">
        <title>Hybrid Assembly of the Genome of the Entomopathogenic Nematode Steinernema carpocapsae Identifies the X-Chromosome.</title>
        <authorList>
            <person name="Serra L."/>
            <person name="Macchietto M."/>
            <person name="Macias-Munoz A."/>
            <person name="McGill C.J."/>
            <person name="Rodriguez I.M."/>
            <person name="Rodriguez B."/>
            <person name="Murad R."/>
            <person name="Mortazavi A."/>
        </authorList>
    </citation>
    <scope>NUCLEOTIDE SEQUENCE [LARGE SCALE GENOMIC DNA]</scope>
    <source>
        <strain evidence="6 7">ALL</strain>
    </source>
</reference>
<dbReference type="STRING" id="34508.A0A4U8US14"/>
<evidence type="ECO:0000313" key="7">
    <source>
        <dbReference type="Proteomes" id="UP000298663"/>
    </source>
</evidence>
<accession>A0A4U8US14</accession>
<name>A0A4U8US14_STECR</name>
<gene>
    <name evidence="6" type="ORF">L596_002440</name>
</gene>
<evidence type="ECO:0000256" key="2">
    <source>
        <dbReference type="ARBA" id="ARBA00022771"/>
    </source>
</evidence>
<dbReference type="InterPro" id="IPR001965">
    <property type="entry name" value="Znf_PHD"/>
</dbReference>
<dbReference type="InterPro" id="IPR011011">
    <property type="entry name" value="Znf_FYVE_PHD"/>
</dbReference>
<dbReference type="GO" id="GO:0016589">
    <property type="term" value="C:NURF complex"/>
    <property type="evidence" value="ECO:0007669"/>
    <property type="project" value="InterPro"/>
</dbReference>
<keyword evidence="3" id="KW-0862">Zinc</keyword>
<dbReference type="PANTHER" id="PTHR45975">
    <property type="entry name" value="NUCLEOSOME-REMODELING FACTOR SUBUNIT BPTF"/>
    <property type="match status" value="1"/>
</dbReference>
<dbReference type="OrthoDB" id="784962at2759"/>
<dbReference type="InterPro" id="IPR013083">
    <property type="entry name" value="Znf_RING/FYVE/PHD"/>
</dbReference>
<dbReference type="GO" id="GO:0006357">
    <property type="term" value="P:regulation of transcription by RNA polymerase II"/>
    <property type="evidence" value="ECO:0007669"/>
    <property type="project" value="InterPro"/>
</dbReference>
<dbReference type="EMBL" id="CM016762">
    <property type="protein sequence ID" value="TMS34947.1"/>
    <property type="molecule type" value="Genomic_DNA"/>
</dbReference>
<proteinExistence type="predicted"/>
<dbReference type="GO" id="GO:0008270">
    <property type="term" value="F:zinc ion binding"/>
    <property type="evidence" value="ECO:0007669"/>
    <property type="project" value="UniProtKB-KW"/>
</dbReference>
<dbReference type="InterPro" id="IPR019786">
    <property type="entry name" value="Zinc_finger_PHD-type_CS"/>
</dbReference>
<evidence type="ECO:0000256" key="4">
    <source>
        <dbReference type="PROSITE-ProRule" id="PRU00146"/>
    </source>
</evidence>
<feature type="domain" description="PHD-type" evidence="5">
    <location>
        <begin position="60"/>
        <end position="109"/>
    </location>
</feature>
<dbReference type="PROSITE" id="PS50016">
    <property type="entry name" value="ZF_PHD_2"/>
    <property type="match status" value="1"/>
</dbReference>
<dbReference type="EMBL" id="AZBU02000001">
    <property type="protein sequence ID" value="TMS34947.1"/>
    <property type="molecule type" value="Genomic_DNA"/>
</dbReference>
<dbReference type="SUPFAM" id="SSF57903">
    <property type="entry name" value="FYVE/PHD zinc finger"/>
    <property type="match status" value="2"/>
</dbReference>
<keyword evidence="7" id="KW-1185">Reference proteome</keyword>
<organism evidence="6 7">
    <name type="scientific">Steinernema carpocapsae</name>
    <name type="common">Entomopathogenic nematode</name>
    <dbReference type="NCBI Taxonomy" id="34508"/>
    <lineage>
        <taxon>Eukaryota</taxon>
        <taxon>Metazoa</taxon>
        <taxon>Ecdysozoa</taxon>
        <taxon>Nematoda</taxon>
        <taxon>Chromadorea</taxon>
        <taxon>Rhabditida</taxon>
        <taxon>Tylenchina</taxon>
        <taxon>Panagrolaimomorpha</taxon>
        <taxon>Strongyloidoidea</taxon>
        <taxon>Steinernematidae</taxon>
        <taxon>Steinernema</taxon>
    </lineage>
</organism>
<evidence type="ECO:0000259" key="5">
    <source>
        <dbReference type="PROSITE" id="PS50016"/>
    </source>
</evidence>
<dbReference type="PANTHER" id="PTHR45975:SF2">
    <property type="entry name" value="NUCLEOSOME-REMODELING FACTOR SUBUNIT BPTF"/>
    <property type="match status" value="1"/>
</dbReference>
<dbReference type="Proteomes" id="UP000298663">
    <property type="component" value="Chromosome X"/>
</dbReference>
<reference evidence="6 7" key="1">
    <citation type="journal article" date="2015" name="Genome Biol.">
        <title>Comparative genomics of Steinernema reveals deeply conserved gene regulatory networks.</title>
        <authorList>
            <person name="Dillman A.R."/>
            <person name="Macchietto M."/>
            <person name="Porter C.F."/>
            <person name="Rogers A."/>
            <person name="Williams B."/>
            <person name="Antoshechkin I."/>
            <person name="Lee M.M."/>
            <person name="Goodwin Z."/>
            <person name="Lu X."/>
            <person name="Lewis E.E."/>
            <person name="Goodrich-Blair H."/>
            <person name="Stock S.P."/>
            <person name="Adams B.J."/>
            <person name="Sternberg P.W."/>
            <person name="Mortazavi A."/>
        </authorList>
    </citation>
    <scope>NUCLEOTIDE SEQUENCE [LARGE SCALE GENOMIC DNA]</scope>
    <source>
        <strain evidence="6 7">ALL</strain>
    </source>
</reference>
<dbReference type="Pfam" id="PF00628">
    <property type="entry name" value="PHD"/>
    <property type="match status" value="2"/>
</dbReference>
<dbReference type="GO" id="GO:0000978">
    <property type="term" value="F:RNA polymerase II cis-regulatory region sequence-specific DNA binding"/>
    <property type="evidence" value="ECO:0007669"/>
    <property type="project" value="TreeGrafter"/>
</dbReference>
<evidence type="ECO:0000256" key="3">
    <source>
        <dbReference type="ARBA" id="ARBA00022833"/>
    </source>
</evidence>
<dbReference type="SMART" id="SM00249">
    <property type="entry name" value="PHD"/>
    <property type="match status" value="2"/>
</dbReference>
<keyword evidence="1" id="KW-0479">Metal-binding</keyword>